<keyword evidence="2 4" id="KW-0413">Isomerase</keyword>
<gene>
    <name evidence="4" type="primary">rluC</name>
    <name evidence="4" type="ORF">ElP_58750</name>
</gene>
<keyword evidence="5" id="KW-1185">Reference proteome</keyword>
<evidence type="ECO:0000256" key="1">
    <source>
        <dbReference type="ARBA" id="ARBA00010876"/>
    </source>
</evidence>
<dbReference type="PANTHER" id="PTHR21600:SF83">
    <property type="entry name" value="PSEUDOURIDYLATE SYNTHASE RPUSD4, MITOCHONDRIAL"/>
    <property type="match status" value="1"/>
</dbReference>
<dbReference type="Pfam" id="PF00849">
    <property type="entry name" value="PseudoU_synth_2"/>
    <property type="match status" value="1"/>
</dbReference>
<dbReference type="GO" id="GO:0001522">
    <property type="term" value="P:pseudouridine synthesis"/>
    <property type="evidence" value="ECO:0007669"/>
    <property type="project" value="InterPro"/>
</dbReference>
<dbReference type="InterPro" id="IPR006224">
    <property type="entry name" value="PsdUridine_synth_RluA-like_CS"/>
</dbReference>
<sequence>MNPVVLFEDNHCLALDKPAGMPTQGDDSGDPSLVDWAREDLRVRHRKPGNVFVGLVHRLDRPVSGVVLLGRTSKGAGRLSAQFREGTVEKRYWAIVEGAPEQDEGTWSDLLVKDERHNVVTVGAGGKQAELSFRVLDRWRGRSLVEVRPASGRSHQIRVQLSSRGMPILGDLKYGSKVRVAAIDGGHRVALHARSLKFRHPTRPGAIEVVAPVPPDWPGSGP</sequence>
<evidence type="ECO:0000313" key="4">
    <source>
        <dbReference type="EMBL" id="QDV37928.1"/>
    </source>
</evidence>
<feature type="domain" description="Pseudouridine synthase RsuA/RluA-like" evidence="3">
    <location>
        <begin position="12"/>
        <end position="163"/>
    </location>
</feature>
<dbReference type="RefSeq" id="WP_145276063.1">
    <property type="nucleotide sequence ID" value="NZ_CP036426.1"/>
</dbReference>
<dbReference type="PANTHER" id="PTHR21600">
    <property type="entry name" value="MITOCHONDRIAL RNA PSEUDOURIDINE SYNTHASE"/>
    <property type="match status" value="1"/>
</dbReference>
<dbReference type="InterPro" id="IPR050188">
    <property type="entry name" value="RluA_PseudoU_synthase"/>
</dbReference>
<dbReference type="CDD" id="cd02869">
    <property type="entry name" value="PseudoU_synth_RluA_like"/>
    <property type="match status" value="1"/>
</dbReference>
<comment type="similarity">
    <text evidence="1">Belongs to the pseudouridine synthase RluA family.</text>
</comment>
<dbReference type="GO" id="GO:0003723">
    <property type="term" value="F:RNA binding"/>
    <property type="evidence" value="ECO:0007669"/>
    <property type="project" value="InterPro"/>
</dbReference>
<proteinExistence type="inferred from homology"/>
<dbReference type="EC" id="5.4.99.24" evidence="4"/>
<dbReference type="Proteomes" id="UP000317835">
    <property type="component" value="Chromosome"/>
</dbReference>
<dbReference type="GO" id="GO:0006396">
    <property type="term" value="P:RNA processing"/>
    <property type="evidence" value="ECO:0007669"/>
    <property type="project" value="UniProtKB-ARBA"/>
</dbReference>
<dbReference type="Gene3D" id="3.30.2350.10">
    <property type="entry name" value="Pseudouridine synthase"/>
    <property type="match status" value="1"/>
</dbReference>
<dbReference type="OrthoDB" id="9784108at2"/>
<dbReference type="InterPro" id="IPR006145">
    <property type="entry name" value="PsdUridine_synth_RsuA/RluA"/>
</dbReference>
<evidence type="ECO:0000313" key="5">
    <source>
        <dbReference type="Proteomes" id="UP000317835"/>
    </source>
</evidence>
<dbReference type="PROSITE" id="PS01129">
    <property type="entry name" value="PSI_RLU"/>
    <property type="match status" value="1"/>
</dbReference>
<evidence type="ECO:0000256" key="2">
    <source>
        <dbReference type="ARBA" id="ARBA00023235"/>
    </source>
</evidence>
<dbReference type="KEGG" id="tpla:ElP_58750"/>
<name>A0A518HAQ6_9BACT</name>
<dbReference type="AlphaFoldDB" id="A0A518HAQ6"/>
<evidence type="ECO:0000259" key="3">
    <source>
        <dbReference type="Pfam" id="PF00849"/>
    </source>
</evidence>
<dbReference type="EMBL" id="CP036426">
    <property type="protein sequence ID" value="QDV37928.1"/>
    <property type="molecule type" value="Genomic_DNA"/>
</dbReference>
<reference evidence="4 5" key="1">
    <citation type="submission" date="2019-02" db="EMBL/GenBank/DDBJ databases">
        <title>Deep-cultivation of Planctomycetes and their phenomic and genomic characterization uncovers novel biology.</title>
        <authorList>
            <person name="Wiegand S."/>
            <person name="Jogler M."/>
            <person name="Boedeker C."/>
            <person name="Pinto D."/>
            <person name="Vollmers J."/>
            <person name="Rivas-Marin E."/>
            <person name="Kohn T."/>
            <person name="Peeters S.H."/>
            <person name="Heuer A."/>
            <person name="Rast P."/>
            <person name="Oberbeckmann S."/>
            <person name="Bunk B."/>
            <person name="Jeske O."/>
            <person name="Meyerdierks A."/>
            <person name="Storesund J.E."/>
            <person name="Kallscheuer N."/>
            <person name="Luecker S."/>
            <person name="Lage O.M."/>
            <person name="Pohl T."/>
            <person name="Merkel B.J."/>
            <person name="Hornburger P."/>
            <person name="Mueller R.-W."/>
            <person name="Bruemmer F."/>
            <person name="Labrenz M."/>
            <person name="Spormann A.M."/>
            <person name="Op den Camp H."/>
            <person name="Overmann J."/>
            <person name="Amann R."/>
            <person name="Jetten M.S.M."/>
            <person name="Mascher T."/>
            <person name="Medema M.H."/>
            <person name="Devos D.P."/>
            <person name="Kaster A.-K."/>
            <person name="Ovreas L."/>
            <person name="Rohde M."/>
            <person name="Galperin M.Y."/>
            <person name="Jogler C."/>
        </authorList>
    </citation>
    <scope>NUCLEOTIDE SEQUENCE [LARGE SCALE GENOMIC DNA]</scope>
    <source>
        <strain evidence="4 5">ElP</strain>
    </source>
</reference>
<organism evidence="4 5">
    <name type="scientific">Tautonia plasticadhaerens</name>
    <dbReference type="NCBI Taxonomy" id="2527974"/>
    <lineage>
        <taxon>Bacteria</taxon>
        <taxon>Pseudomonadati</taxon>
        <taxon>Planctomycetota</taxon>
        <taxon>Planctomycetia</taxon>
        <taxon>Isosphaerales</taxon>
        <taxon>Isosphaeraceae</taxon>
        <taxon>Tautonia</taxon>
    </lineage>
</organism>
<protein>
    <submittedName>
        <fullName evidence="4">Ribosomal large subunit pseudouridine synthase C</fullName>
        <ecNumber evidence="4">5.4.99.24</ecNumber>
    </submittedName>
</protein>
<dbReference type="GO" id="GO:0160141">
    <property type="term" value="F:23S rRNA pseudouridine(955/2504/2580) synthase activity"/>
    <property type="evidence" value="ECO:0007669"/>
    <property type="project" value="UniProtKB-EC"/>
</dbReference>
<dbReference type="SUPFAM" id="SSF55120">
    <property type="entry name" value="Pseudouridine synthase"/>
    <property type="match status" value="1"/>
</dbReference>
<accession>A0A518HAQ6</accession>
<dbReference type="InterPro" id="IPR020103">
    <property type="entry name" value="PsdUridine_synth_cat_dom_sf"/>
</dbReference>